<dbReference type="InterPro" id="IPR043502">
    <property type="entry name" value="DNA/RNA_pol_sf"/>
</dbReference>
<dbReference type="InterPro" id="IPR000477">
    <property type="entry name" value="RT_dom"/>
</dbReference>
<dbReference type="FunFam" id="1.10.340.70:FF:000001">
    <property type="entry name" value="Retrovirus-related Pol polyprotein from transposon gypsy-like Protein"/>
    <property type="match status" value="1"/>
</dbReference>
<dbReference type="InterPro" id="IPR043128">
    <property type="entry name" value="Rev_trsase/Diguanyl_cyclase"/>
</dbReference>
<dbReference type="Gene3D" id="3.30.420.10">
    <property type="entry name" value="Ribonuclease H-like superfamily/Ribonuclease H"/>
    <property type="match status" value="1"/>
</dbReference>
<dbReference type="InterPro" id="IPR050951">
    <property type="entry name" value="Retrovirus_Pol_polyprotein"/>
</dbReference>
<dbReference type="Gene3D" id="3.10.10.10">
    <property type="entry name" value="HIV Type 1 Reverse Transcriptase, subunit A, domain 1"/>
    <property type="match status" value="1"/>
</dbReference>
<dbReference type="InterPro" id="IPR001584">
    <property type="entry name" value="Integrase_cat-core"/>
</dbReference>
<dbReference type="Proteomes" id="UP000541610">
    <property type="component" value="Unassembled WGS sequence"/>
</dbReference>
<reference evidence="2 3" key="1">
    <citation type="submission" date="2020-04" db="EMBL/GenBank/DDBJ databases">
        <title>Perkinsus olseni comparative genomics.</title>
        <authorList>
            <person name="Bogema D.R."/>
        </authorList>
    </citation>
    <scope>NUCLEOTIDE SEQUENCE [LARGE SCALE GENOMIC DNA]</scope>
    <source>
        <strain evidence="2">00978-12</strain>
    </source>
</reference>
<dbReference type="PROSITE" id="PS50994">
    <property type="entry name" value="INTEGRASE"/>
    <property type="match status" value="1"/>
</dbReference>
<dbReference type="Pfam" id="PF17921">
    <property type="entry name" value="Integrase_H2C2"/>
    <property type="match status" value="1"/>
</dbReference>
<dbReference type="OrthoDB" id="9043699at2759"/>
<dbReference type="InterPro" id="IPR012337">
    <property type="entry name" value="RNaseH-like_sf"/>
</dbReference>
<dbReference type="PANTHER" id="PTHR37984:SF5">
    <property type="entry name" value="PROTEIN NYNRIN-LIKE"/>
    <property type="match status" value="1"/>
</dbReference>
<sequence length="1244" mass="139383">MAERMRAACPLTLASPSPATSFEEASFVPQTSFGQRWATSTTVETDSRLTVGQDRAKAQAIIKKRLHEFHFPQAQTVIREDVCVPKVTTYPLRNSFESQAAALLVEDMVERGVLQPVNPHEYGDYHRTFWNPMFLVPKKGNTGVTRTLSREEARKLFRVVVDVRAANRATPSTEGAWGSHMPPVETVLGNIPWSGDGKVAHESCGKKYFATADVEAAYWNMSYHPSCQRLFGTVIELRDAQGRRETRYFLHRQLVMGWCNSAQWWTYGLGCVLKCAFPEEDIYRHISYYMDDILVFHETEERCSWIMDMVAYALSCVGCTLPEHKRCGPAESVEFLSIRLSSRGWCPNQRTVEDVLRLLREPPTTVGGLRSKVGTLSYARALFASTKAVSCISAVLSPFTDLQGKHAKSKRSTKLNLSEELQGQWRHLISYCNENITSWHAPKELLGHSLMWVLCADTSEVATCASLWRAPRRVLDTVKRDGDEALKSVACMVWSYSHKLSASERNWANWDRELYGIFRGLYLVKNLVIGSYGEVAPSPHLLVLTDNTAALSRVANRPLPVEAPTVQKARWLNWYTLTSDYEGLPIVYAHGPGSTNFWCDLFSRLVDGRVWPDSGASYALATHCSGDDLDSTRDWECHSWPLIPTRVGNFVLVSLEEEENPFRSLDEELPFWCIEITALYEQDVDTSLEGRPLQQVYDQLKSGALSDPLYEVDDLGLLWRLSPDEKRLVVPKGLLSRPLVEHVNAAVEPHLRKELMAMAHGCGGHHGIRRTTAALREYVWWPGMNRDIQDYVRSCIVCWSQRLAPSLDQPPNPRQPSGSVSRFEAVALDFGHPPPHVRSATQPDAKAFLVCVDVVSNFMVAVATPGERAVDVSQALLGAWLPYFGLFSHLLSDRGPAFSSQLARTLGKALGWVQHFSCVYNPRGNGLAEKCVGLLKEHMARHETLPWDISLKLGCFLHNDHAPLPGSPAPAMIALGMKSPRLPLALTFERISQEALEDEVYPELIEEVAEWHRKELREGKWERATRSRFVSTSPADGDKVVCLTPGTLVTWRPKLEIAPAEAVVLPGVRKERDASGLYKYLTPEPGTVRIRLEDDGQVREVPYRQLSLRHTGIDADRILQGGWVGIGNIHKNQYSVAKFDNVYALVKILSDPGTDEVIRTWVCEQQGGGVVYPLVKRQRDDTSPEFRYLKHGTGIPKGFVRYTKDLDVSAFVSDSFELTPGGRIPASARKKMEALSITSLSGGS</sequence>
<evidence type="ECO:0000313" key="3">
    <source>
        <dbReference type="Proteomes" id="UP000541610"/>
    </source>
</evidence>
<accession>A0A7J6NJ92</accession>
<dbReference type="Gene3D" id="1.10.340.70">
    <property type="match status" value="1"/>
</dbReference>
<comment type="caution">
    <text evidence="2">The sequence shown here is derived from an EMBL/GenBank/DDBJ whole genome shotgun (WGS) entry which is preliminary data.</text>
</comment>
<name>A0A7J6NJ92_PEROL</name>
<dbReference type="GO" id="GO:0015074">
    <property type="term" value="P:DNA integration"/>
    <property type="evidence" value="ECO:0007669"/>
    <property type="project" value="InterPro"/>
</dbReference>
<dbReference type="AlphaFoldDB" id="A0A7J6NJ92"/>
<proteinExistence type="predicted"/>
<organism evidence="2 3">
    <name type="scientific">Perkinsus olseni</name>
    <name type="common">Perkinsus atlanticus</name>
    <dbReference type="NCBI Taxonomy" id="32597"/>
    <lineage>
        <taxon>Eukaryota</taxon>
        <taxon>Sar</taxon>
        <taxon>Alveolata</taxon>
        <taxon>Perkinsozoa</taxon>
        <taxon>Perkinsea</taxon>
        <taxon>Perkinsida</taxon>
        <taxon>Perkinsidae</taxon>
        <taxon>Perkinsus</taxon>
    </lineage>
</organism>
<evidence type="ECO:0000259" key="1">
    <source>
        <dbReference type="PROSITE" id="PS50994"/>
    </source>
</evidence>
<dbReference type="Pfam" id="PF00078">
    <property type="entry name" value="RVT_1"/>
    <property type="match status" value="1"/>
</dbReference>
<gene>
    <name evidence="2" type="ORF">FOZ60_008918</name>
</gene>
<evidence type="ECO:0000313" key="2">
    <source>
        <dbReference type="EMBL" id="KAF4683560.1"/>
    </source>
</evidence>
<feature type="domain" description="Integrase catalytic" evidence="1">
    <location>
        <begin position="812"/>
        <end position="937"/>
    </location>
</feature>
<dbReference type="GO" id="GO:0003676">
    <property type="term" value="F:nucleic acid binding"/>
    <property type="evidence" value="ECO:0007669"/>
    <property type="project" value="InterPro"/>
</dbReference>
<dbReference type="SUPFAM" id="SSF53098">
    <property type="entry name" value="Ribonuclease H-like"/>
    <property type="match status" value="1"/>
</dbReference>
<protein>
    <recommendedName>
        <fullName evidence="1">Integrase catalytic domain-containing protein</fullName>
    </recommendedName>
</protein>
<dbReference type="PANTHER" id="PTHR37984">
    <property type="entry name" value="PROTEIN CBG26694"/>
    <property type="match status" value="1"/>
</dbReference>
<dbReference type="SUPFAM" id="SSF56672">
    <property type="entry name" value="DNA/RNA polymerases"/>
    <property type="match status" value="1"/>
</dbReference>
<dbReference type="InterPro" id="IPR041588">
    <property type="entry name" value="Integrase_H2C2"/>
</dbReference>
<dbReference type="InterPro" id="IPR036397">
    <property type="entry name" value="RNaseH_sf"/>
</dbReference>
<dbReference type="Gene3D" id="3.30.70.270">
    <property type="match status" value="1"/>
</dbReference>
<dbReference type="EMBL" id="JABANP010000359">
    <property type="protein sequence ID" value="KAF4683560.1"/>
    <property type="molecule type" value="Genomic_DNA"/>
</dbReference>